<evidence type="ECO:0000256" key="1">
    <source>
        <dbReference type="SAM" id="MobiDB-lite"/>
    </source>
</evidence>
<dbReference type="Proteomes" id="UP000828251">
    <property type="component" value="Unassembled WGS sequence"/>
</dbReference>
<protein>
    <submittedName>
        <fullName evidence="2">Uncharacterized protein</fullName>
    </submittedName>
</protein>
<accession>A0A9D3UG29</accession>
<organism evidence="2 3">
    <name type="scientific">Gossypium stocksii</name>
    <dbReference type="NCBI Taxonomy" id="47602"/>
    <lineage>
        <taxon>Eukaryota</taxon>
        <taxon>Viridiplantae</taxon>
        <taxon>Streptophyta</taxon>
        <taxon>Embryophyta</taxon>
        <taxon>Tracheophyta</taxon>
        <taxon>Spermatophyta</taxon>
        <taxon>Magnoliopsida</taxon>
        <taxon>eudicotyledons</taxon>
        <taxon>Gunneridae</taxon>
        <taxon>Pentapetalae</taxon>
        <taxon>rosids</taxon>
        <taxon>malvids</taxon>
        <taxon>Malvales</taxon>
        <taxon>Malvaceae</taxon>
        <taxon>Malvoideae</taxon>
        <taxon>Gossypium</taxon>
    </lineage>
</organism>
<name>A0A9D3UG29_9ROSI</name>
<feature type="non-terminal residue" evidence="2">
    <location>
        <position position="1"/>
    </location>
</feature>
<evidence type="ECO:0000313" key="2">
    <source>
        <dbReference type="EMBL" id="KAH1039832.1"/>
    </source>
</evidence>
<keyword evidence="3" id="KW-1185">Reference proteome</keyword>
<proteinExistence type="predicted"/>
<feature type="compositionally biased region" description="Acidic residues" evidence="1">
    <location>
        <begin position="50"/>
        <end position="60"/>
    </location>
</feature>
<feature type="region of interest" description="Disordered" evidence="1">
    <location>
        <begin position="32"/>
        <end position="60"/>
    </location>
</feature>
<gene>
    <name evidence="2" type="ORF">J1N35_041575</name>
</gene>
<sequence>IKLKEDIKEMSDRFTIIINRLKSYRKIYPNEEVKKESSKRKHKANVTTWSDEDSSDDEDQEVTNLCLMTINDSK</sequence>
<dbReference type="AlphaFoldDB" id="A0A9D3UG29"/>
<dbReference type="EMBL" id="JAIQCV010000012">
    <property type="protein sequence ID" value="KAH1039832.1"/>
    <property type="molecule type" value="Genomic_DNA"/>
</dbReference>
<evidence type="ECO:0000313" key="3">
    <source>
        <dbReference type="Proteomes" id="UP000828251"/>
    </source>
</evidence>
<comment type="caution">
    <text evidence="2">The sequence shown here is derived from an EMBL/GenBank/DDBJ whole genome shotgun (WGS) entry which is preliminary data.</text>
</comment>
<reference evidence="2 3" key="1">
    <citation type="journal article" date="2021" name="Plant Biotechnol. J.">
        <title>Multi-omics assisted identification of the key and species-specific regulatory components of drought-tolerant mechanisms in Gossypium stocksii.</title>
        <authorList>
            <person name="Yu D."/>
            <person name="Ke L."/>
            <person name="Zhang D."/>
            <person name="Wu Y."/>
            <person name="Sun Y."/>
            <person name="Mei J."/>
            <person name="Sun J."/>
            <person name="Sun Y."/>
        </authorList>
    </citation>
    <scope>NUCLEOTIDE SEQUENCE [LARGE SCALE GENOMIC DNA]</scope>
    <source>
        <strain evidence="3">cv. E1</strain>
        <tissue evidence="2">Leaf</tissue>
    </source>
</reference>
<feature type="non-terminal residue" evidence="2">
    <location>
        <position position="74"/>
    </location>
</feature>